<comment type="caution">
    <text evidence="3">The sequence shown here is derived from an EMBL/GenBank/DDBJ whole genome shotgun (WGS) entry which is preliminary data.</text>
</comment>
<dbReference type="GO" id="GO:0016491">
    <property type="term" value="F:oxidoreductase activity"/>
    <property type="evidence" value="ECO:0007669"/>
    <property type="project" value="UniProtKB-KW"/>
</dbReference>
<sequence>MKSYDWIVIGGGITGAALGYELAKSGFSVLLLEKEVKPQNATRYSYGGLAYWSGTTDLTRQLCDEGIAIHRLLSEELETDTEFRELNLILTIDTTEDPEKIAETYSQFAIPPKLLTSKEAGEIEPLLNPNSISGALTVKHGHINPELTVQGYTQAMRHLGGEIQIAEVVDFLQEKQRIFGVKTTRETYQSANVVVCAGGVSKSLLKTAGINVRLYFTHAEFIEIPPVDIKLQTLVMPAQLKRFQLEAEASKLEVDHLWEQPDTEIVPHILDPGAIQFQDGRIIIGQISRTLSDRHAKIDRKTSETALRTQVGKILPKLANLPGTWHNCLVTFSHNRLPVIGAIPNFTGIHIFSGFSNPLVFVPPLAKRFAKAQTEEDSIINQLKLS</sequence>
<reference evidence="3 4" key="1">
    <citation type="submission" date="2016-11" db="EMBL/GenBank/DDBJ databases">
        <title>Draft Genome Sequences of Nine Cyanobacterial Strains from Diverse Habitats.</title>
        <authorList>
            <person name="Zhu T."/>
            <person name="Hou S."/>
            <person name="Lu X."/>
            <person name="Hess W.R."/>
        </authorList>
    </citation>
    <scope>NUCLEOTIDE SEQUENCE [LARGE SCALE GENOMIC DNA]</scope>
    <source>
        <strain evidence="3 4">IAM M-71</strain>
    </source>
</reference>
<dbReference type="Pfam" id="PF01266">
    <property type="entry name" value="DAO"/>
    <property type="match status" value="1"/>
</dbReference>
<dbReference type="GO" id="GO:0005737">
    <property type="term" value="C:cytoplasm"/>
    <property type="evidence" value="ECO:0007669"/>
    <property type="project" value="TreeGrafter"/>
</dbReference>
<dbReference type="RefSeq" id="WP_073597015.1">
    <property type="nucleotide sequence ID" value="NZ_MRCE01000053.1"/>
</dbReference>
<accession>A0A1U7I4S7</accession>
<dbReference type="InterPro" id="IPR036188">
    <property type="entry name" value="FAD/NAD-bd_sf"/>
</dbReference>
<gene>
    <name evidence="3" type="ORF">NIES2119_29270</name>
</gene>
<dbReference type="Gene3D" id="3.30.9.10">
    <property type="entry name" value="D-Amino Acid Oxidase, subunit A, domain 2"/>
    <property type="match status" value="1"/>
</dbReference>
<name>A0A1U7I4S7_9CYAN</name>
<dbReference type="InterPro" id="IPR006076">
    <property type="entry name" value="FAD-dep_OxRdtase"/>
</dbReference>
<evidence type="ECO:0000313" key="4">
    <source>
        <dbReference type="Proteomes" id="UP000185860"/>
    </source>
</evidence>
<organism evidence="3 4">
    <name type="scientific">[Phormidium ambiguum] IAM M-71</name>
    <dbReference type="NCBI Taxonomy" id="454136"/>
    <lineage>
        <taxon>Bacteria</taxon>
        <taxon>Bacillati</taxon>
        <taxon>Cyanobacteriota</taxon>
        <taxon>Cyanophyceae</taxon>
        <taxon>Oscillatoriophycideae</taxon>
        <taxon>Aerosakkonematales</taxon>
        <taxon>Aerosakkonemataceae</taxon>
        <taxon>Floridanema</taxon>
    </lineage>
</organism>
<dbReference type="STRING" id="454136.NIES2119_29270"/>
<evidence type="ECO:0000256" key="1">
    <source>
        <dbReference type="ARBA" id="ARBA00023002"/>
    </source>
</evidence>
<keyword evidence="1" id="KW-0560">Oxidoreductase</keyword>
<protein>
    <submittedName>
        <fullName evidence="3">FAD-dependent oxidoreductase</fullName>
    </submittedName>
</protein>
<dbReference type="Gene3D" id="3.50.50.60">
    <property type="entry name" value="FAD/NAD(P)-binding domain"/>
    <property type="match status" value="1"/>
</dbReference>
<dbReference type="PANTHER" id="PTHR13847:SF287">
    <property type="entry name" value="FAD-DEPENDENT OXIDOREDUCTASE DOMAIN-CONTAINING PROTEIN 1"/>
    <property type="match status" value="1"/>
</dbReference>
<evidence type="ECO:0000259" key="2">
    <source>
        <dbReference type="Pfam" id="PF01266"/>
    </source>
</evidence>
<evidence type="ECO:0000313" key="3">
    <source>
        <dbReference type="EMBL" id="OKH31177.1"/>
    </source>
</evidence>
<feature type="domain" description="FAD dependent oxidoreductase" evidence="2">
    <location>
        <begin position="5"/>
        <end position="371"/>
    </location>
</feature>
<dbReference type="OrthoDB" id="502939at2"/>
<dbReference type="AlphaFoldDB" id="A0A1U7I4S7"/>
<proteinExistence type="predicted"/>
<dbReference type="Proteomes" id="UP000185860">
    <property type="component" value="Unassembled WGS sequence"/>
</dbReference>
<dbReference type="PANTHER" id="PTHR13847">
    <property type="entry name" value="SARCOSINE DEHYDROGENASE-RELATED"/>
    <property type="match status" value="1"/>
</dbReference>
<dbReference type="EMBL" id="MRCE01000053">
    <property type="protein sequence ID" value="OKH31177.1"/>
    <property type="molecule type" value="Genomic_DNA"/>
</dbReference>
<dbReference type="SUPFAM" id="SSF51905">
    <property type="entry name" value="FAD/NAD(P)-binding domain"/>
    <property type="match status" value="1"/>
</dbReference>